<feature type="domain" description="Cyclic nucleotide-binding" evidence="4">
    <location>
        <begin position="33"/>
        <end position="115"/>
    </location>
</feature>
<dbReference type="GO" id="GO:0003700">
    <property type="term" value="F:DNA-binding transcription factor activity"/>
    <property type="evidence" value="ECO:0007669"/>
    <property type="project" value="TreeGrafter"/>
</dbReference>
<keyword evidence="3" id="KW-0804">Transcription</keyword>
<reference evidence="7" key="1">
    <citation type="submission" date="2016-10" db="EMBL/GenBank/DDBJ databases">
        <authorList>
            <person name="Varghese N."/>
            <person name="Submissions S."/>
        </authorList>
    </citation>
    <scope>NUCLEOTIDE SEQUENCE [LARGE SCALE GENOMIC DNA]</scope>
    <source>
        <strain evidence="7">DSM 13327</strain>
    </source>
</reference>
<dbReference type="Gene3D" id="1.10.10.10">
    <property type="entry name" value="Winged helix-like DNA-binding domain superfamily/Winged helix DNA-binding domain"/>
    <property type="match status" value="1"/>
</dbReference>
<protein>
    <submittedName>
        <fullName evidence="6">Transcriptional regulator, Crp/Fnr family</fullName>
    </submittedName>
</protein>
<dbReference type="PROSITE" id="PS50042">
    <property type="entry name" value="CNMP_BINDING_3"/>
    <property type="match status" value="1"/>
</dbReference>
<dbReference type="InterPro" id="IPR018490">
    <property type="entry name" value="cNMP-bd_dom_sf"/>
</dbReference>
<evidence type="ECO:0000313" key="7">
    <source>
        <dbReference type="Proteomes" id="UP000199520"/>
    </source>
</evidence>
<dbReference type="EMBL" id="FOTS01000008">
    <property type="protein sequence ID" value="SFL54863.1"/>
    <property type="molecule type" value="Genomic_DNA"/>
</dbReference>
<dbReference type="RefSeq" id="WP_090934008.1">
    <property type="nucleotide sequence ID" value="NZ_FOTS01000008.1"/>
</dbReference>
<dbReference type="InterPro" id="IPR036390">
    <property type="entry name" value="WH_DNA-bd_sf"/>
</dbReference>
<dbReference type="PANTHER" id="PTHR24567:SF26">
    <property type="entry name" value="REGULATORY PROTEIN YEIL"/>
    <property type="match status" value="1"/>
</dbReference>
<dbReference type="STRING" id="1123291.SAMN04490355_1008124"/>
<proteinExistence type="predicted"/>
<name>A0A1I4ILI8_9FIRM</name>
<dbReference type="InterPro" id="IPR050397">
    <property type="entry name" value="Env_Response_Regulators"/>
</dbReference>
<dbReference type="InterPro" id="IPR036388">
    <property type="entry name" value="WH-like_DNA-bd_sf"/>
</dbReference>
<dbReference type="InterPro" id="IPR000595">
    <property type="entry name" value="cNMP-bd_dom"/>
</dbReference>
<dbReference type="PROSITE" id="PS51063">
    <property type="entry name" value="HTH_CRP_2"/>
    <property type="match status" value="1"/>
</dbReference>
<sequence>MLTDELQSFYSPWIGAQNKVWESILHLGHKHTYPKGSMILGGGQPVDHLYYLYTGRIKYSKMNTDGDEKIVWYIDKGNIFGAAPFFDRQPIKNMCNVLVATEDCEVYTFSRSCFNDEIVGNYPEIISNLIESMAYKIFLAVNRGGDLASLPSRVCKVLLYVIQRQSDSRARKDNKITSKGISQQELAVILGVHRVTLNNAIVQLKREGIIEHISKRSLVVNDIKHLVEYAQQ</sequence>
<keyword evidence="7" id="KW-1185">Reference proteome</keyword>
<organism evidence="6 7">
    <name type="scientific">Pelosinus propionicus DSM 13327</name>
    <dbReference type="NCBI Taxonomy" id="1123291"/>
    <lineage>
        <taxon>Bacteria</taxon>
        <taxon>Bacillati</taxon>
        <taxon>Bacillota</taxon>
        <taxon>Negativicutes</taxon>
        <taxon>Selenomonadales</taxon>
        <taxon>Sporomusaceae</taxon>
        <taxon>Pelosinus</taxon>
    </lineage>
</organism>
<keyword evidence="2" id="KW-0238">DNA-binding</keyword>
<dbReference type="GO" id="GO:0003677">
    <property type="term" value="F:DNA binding"/>
    <property type="evidence" value="ECO:0007669"/>
    <property type="project" value="UniProtKB-KW"/>
</dbReference>
<dbReference type="Gene3D" id="2.60.120.10">
    <property type="entry name" value="Jelly Rolls"/>
    <property type="match status" value="1"/>
</dbReference>
<dbReference type="CDD" id="cd00038">
    <property type="entry name" value="CAP_ED"/>
    <property type="match status" value="1"/>
</dbReference>
<feature type="domain" description="HTH crp-type" evidence="5">
    <location>
        <begin position="148"/>
        <end position="224"/>
    </location>
</feature>
<dbReference type="InterPro" id="IPR012318">
    <property type="entry name" value="HTH_CRP"/>
</dbReference>
<keyword evidence="1" id="KW-0805">Transcription regulation</keyword>
<evidence type="ECO:0000259" key="5">
    <source>
        <dbReference type="PROSITE" id="PS51063"/>
    </source>
</evidence>
<dbReference type="AlphaFoldDB" id="A0A1I4ILI8"/>
<dbReference type="InterPro" id="IPR014710">
    <property type="entry name" value="RmlC-like_jellyroll"/>
</dbReference>
<evidence type="ECO:0000313" key="6">
    <source>
        <dbReference type="EMBL" id="SFL54863.1"/>
    </source>
</evidence>
<evidence type="ECO:0000256" key="2">
    <source>
        <dbReference type="ARBA" id="ARBA00023125"/>
    </source>
</evidence>
<dbReference type="GO" id="GO:0005829">
    <property type="term" value="C:cytosol"/>
    <property type="evidence" value="ECO:0007669"/>
    <property type="project" value="TreeGrafter"/>
</dbReference>
<dbReference type="SUPFAM" id="SSF51206">
    <property type="entry name" value="cAMP-binding domain-like"/>
    <property type="match status" value="1"/>
</dbReference>
<dbReference type="PANTHER" id="PTHR24567">
    <property type="entry name" value="CRP FAMILY TRANSCRIPTIONAL REGULATORY PROTEIN"/>
    <property type="match status" value="1"/>
</dbReference>
<gene>
    <name evidence="6" type="ORF">SAMN04490355_1008124</name>
</gene>
<dbReference type="Proteomes" id="UP000199520">
    <property type="component" value="Unassembled WGS sequence"/>
</dbReference>
<dbReference type="SUPFAM" id="SSF46785">
    <property type="entry name" value="Winged helix' DNA-binding domain"/>
    <property type="match status" value="1"/>
</dbReference>
<dbReference type="Pfam" id="PF00027">
    <property type="entry name" value="cNMP_binding"/>
    <property type="match status" value="1"/>
</dbReference>
<evidence type="ECO:0000256" key="1">
    <source>
        <dbReference type="ARBA" id="ARBA00023015"/>
    </source>
</evidence>
<accession>A0A1I4ILI8</accession>
<evidence type="ECO:0000256" key="3">
    <source>
        <dbReference type="ARBA" id="ARBA00023163"/>
    </source>
</evidence>
<dbReference type="OrthoDB" id="5460990at2"/>
<evidence type="ECO:0000259" key="4">
    <source>
        <dbReference type="PROSITE" id="PS50042"/>
    </source>
</evidence>
<dbReference type="Pfam" id="PF13545">
    <property type="entry name" value="HTH_Crp_2"/>
    <property type="match status" value="1"/>
</dbReference>